<dbReference type="CDD" id="cd04301">
    <property type="entry name" value="NAT_SF"/>
    <property type="match status" value="1"/>
</dbReference>
<dbReference type="Pfam" id="PF00583">
    <property type="entry name" value="Acetyltransf_1"/>
    <property type="match status" value="1"/>
</dbReference>
<dbReference type="EMBL" id="CP000360">
    <property type="protein sequence ID" value="ABF43636.1"/>
    <property type="molecule type" value="Genomic_DNA"/>
</dbReference>
<evidence type="ECO:0000256" key="2">
    <source>
        <dbReference type="ARBA" id="ARBA00023315"/>
    </source>
</evidence>
<keyword evidence="2" id="KW-0012">Acyltransferase</keyword>
<dbReference type="InterPro" id="IPR050832">
    <property type="entry name" value="Bact_Acetyltransf"/>
</dbReference>
<evidence type="ECO:0000259" key="3">
    <source>
        <dbReference type="PROSITE" id="PS51186"/>
    </source>
</evidence>
<feature type="domain" description="N-acetyltransferase" evidence="3">
    <location>
        <begin position="17"/>
        <end position="166"/>
    </location>
</feature>
<keyword evidence="5" id="KW-1185">Reference proteome</keyword>
<dbReference type="PANTHER" id="PTHR43877">
    <property type="entry name" value="AMINOALKYLPHOSPHONATE N-ACETYLTRANSFERASE-RELATED-RELATED"/>
    <property type="match status" value="1"/>
</dbReference>
<sequence>MLYVLSQQVPSAMPPEVCVRYFQRHDAEAFRQLNEHWISKFFTLEEPDRIMLADPLGKIVSPGGAIFVACAGAEVIGTCALTPEHDGGFELVKMAVSEDWQGRGIGRKLLLFAIQEAKELGIKRLRLETSHKLGSAIHLYESVGFKHVPAHPSPFVRADVFMEIEL</sequence>
<dbReference type="InterPro" id="IPR000182">
    <property type="entry name" value="GNAT_dom"/>
</dbReference>
<gene>
    <name evidence="4" type="ordered locus">Acid345_4636</name>
</gene>
<dbReference type="HOGENOM" id="CLU_013985_11_9_0"/>
<proteinExistence type="predicted"/>
<dbReference type="eggNOG" id="COG0456">
    <property type="taxonomic scope" value="Bacteria"/>
</dbReference>
<dbReference type="STRING" id="204669.Acid345_4636"/>
<protein>
    <submittedName>
        <fullName evidence="4">GCN5-related N-acetyltransferase</fullName>
    </submittedName>
</protein>
<evidence type="ECO:0000313" key="4">
    <source>
        <dbReference type="EMBL" id="ABF43636.1"/>
    </source>
</evidence>
<dbReference type="PROSITE" id="PS51186">
    <property type="entry name" value="GNAT"/>
    <property type="match status" value="1"/>
</dbReference>
<dbReference type="PANTHER" id="PTHR43877:SF2">
    <property type="entry name" value="AMINOALKYLPHOSPHONATE N-ACETYLTRANSFERASE-RELATED"/>
    <property type="match status" value="1"/>
</dbReference>
<dbReference type="AlphaFoldDB" id="Q1IHL4"/>
<evidence type="ECO:0000256" key="1">
    <source>
        <dbReference type="ARBA" id="ARBA00022679"/>
    </source>
</evidence>
<keyword evidence="1" id="KW-0808">Transferase</keyword>
<reference evidence="4 5" key="1">
    <citation type="journal article" date="2009" name="Appl. Environ. Microbiol.">
        <title>Three genomes from the phylum Acidobacteria provide insight into the lifestyles of these microorganisms in soils.</title>
        <authorList>
            <person name="Ward N.L."/>
            <person name="Challacombe J.F."/>
            <person name="Janssen P.H."/>
            <person name="Henrissat B."/>
            <person name="Coutinho P.M."/>
            <person name="Wu M."/>
            <person name="Xie G."/>
            <person name="Haft D.H."/>
            <person name="Sait M."/>
            <person name="Badger J."/>
            <person name="Barabote R.D."/>
            <person name="Bradley B."/>
            <person name="Brettin T.S."/>
            <person name="Brinkac L.M."/>
            <person name="Bruce D."/>
            <person name="Creasy T."/>
            <person name="Daugherty S.C."/>
            <person name="Davidsen T.M."/>
            <person name="DeBoy R.T."/>
            <person name="Detter J.C."/>
            <person name="Dodson R.J."/>
            <person name="Durkin A.S."/>
            <person name="Ganapathy A."/>
            <person name="Gwinn-Giglio M."/>
            <person name="Han C.S."/>
            <person name="Khouri H."/>
            <person name="Kiss H."/>
            <person name="Kothari S.P."/>
            <person name="Madupu R."/>
            <person name="Nelson K.E."/>
            <person name="Nelson W.C."/>
            <person name="Paulsen I."/>
            <person name="Penn K."/>
            <person name="Ren Q."/>
            <person name="Rosovitz M.J."/>
            <person name="Selengut J.D."/>
            <person name="Shrivastava S."/>
            <person name="Sullivan S.A."/>
            <person name="Tapia R."/>
            <person name="Thompson L.S."/>
            <person name="Watkins K.L."/>
            <person name="Yang Q."/>
            <person name="Yu C."/>
            <person name="Zafar N."/>
            <person name="Zhou L."/>
            <person name="Kuske C.R."/>
        </authorList>
    </citation>
    <scope>NUCLEOTIDE SEQUENCE [LARGE SCALE GENOMIC DNA]</scope>
    <source>
        <strain evidence="4 5">Ellin345</strain>
    </source>
</reference>
<dbReference type="EnsemblBacteria" id="ABF43636">
    <property type="protein sequence ID" value="ABF43636"/>
    <property type="gene ID" value="Acid345_4636"/>
</dbReference>
<dbReference type="Proteomes" id="UP000002432">
    <property type="component" value="Chromosome"/>
</dbReference>
<dbReference type="GO" id="GO:0016747">
    <property type="term" value="F:acyltransferase activity, transferring groups other than amino-acyl groups"/>
    <property type="evidence" value="ECO:0007669"/>
    <property type="project" value="InterPro"/>
</dbReference>
<dbReference type="KEGG" id="aba:Acid345_4636"/>
<organism evidence="4 5">
    <name type="scientific">Koribacter versatilis (strain Ellin345)</name>
    <dbReference type="NCBI Taxonomy" id="204669"/>
    <lineage>
        <taxon>Bacteria</taxon>
        <taxon>Pseudomonadati</taxon>
        <taxon>Acidobacteriota</taxon>
        <taxon>Terriglobia</taxon>
        <taxon>Terriglobales</taxon>
        <taxon>Candidatus Korobacteraceae</taxon>
        <taxon>Candidatus Korobacter</taxon>
    </lineage>
</organism>
<dbReference type="Gene3D" id="3.40.630.30">
    <property type="match status" value="1"/>
</dbReference>
<dbReference type="RefSeq" id="WP_011525433.1">
    <property type="nucleotide sequence ID" value="NC_008009.1"/>
</dbReference>
<dbReference type="SUPFAM" id="SSF55729">
    <property type="entry name" value="Acyl-CoA N-acyltransferases (Nat)"/>
    <property type="match status" value="1"/>
</dbReference>
<dbReference type="InterPro" id="IPR016181">
    <property type="entry name" value="Acyl_CoA_acyltransferase"/>
</dbReference>
<evidence type="ECO:0000313" key="5">
    <source>
        <dbReference type="Proteomes" id="UP000002432"/>
    </source>
</evidence>
<accession>Q1IHL4</accession>
<name>Q1IHL4_KORVE</name>